<dbReference type="InterPro" id="IPR003439">
    <property type="entry name" value="ABC_transporter-like_ATP-bd"/>
</dbReference>
<feature type="coiled-coil region" evidence="4">
    <location>
        <begin position="232"/>
        <end position="259"/>
    </location>
</feature>
<keyword evidence="3" id="KW-0067">ATP-binding</keyword>
<dbReference type="AlphaFoldDB" id="A0A1G1Z857"/>
<organism evidence="6 7">
    <name type="scientific">Candidatus Colwellbacteria bacterium RIFCSPLOWO2_02_FULL_44_20b</name>
    <dbReference type="NCBI Taxonomy" id="1797691"/>
    <lineage>
        <taxon>Bacteria</taxon>
        <taxon>Candidatus Colwelliibacteriota</taxon>
    </lineage>
</organism>
<evidence type="ECO:0000256" key="1">
    <source>
        <dbReference type="ARBA" id="ARBA00022737"/>
    </source>
</evidence>
<reference evidence="6 7" key="1">
    <citation type="journal article" date="2016" name="Nat. Commun.">
        <title>Thousands of microbial genomes shed light on interconnected biogeochemical processes in an aquifer system.</title>
        <authorList>
            <person name="Anantharaman K."/>
            <person name="Brown C.T."/>
            <person name="Hug L.A."/>
            <person name="Sharon I."/>
            <person name="Castelle C.J."/>
            <person name="Probst A.J."/>
            <person name="Thomas B.C."/>
            <person name="Singh A."/>
            <person name="Wilkins M.J."/>
            <person name="Karaoz U."/>
            <person name="Brodie E.L."/>
            <person name="Williams K.H."/>
            <person name="Hubbard S.S."/>
            <person name="Banfield J.F."/>
        </authorList>
    </citation>
    <scope>NUCLEOTIDE SEQUENCE [LARGE SCALE GENOMIC DNA]</scope>
</reference>
<keyword evidence="4" id="KW-0175">Coiled coil</keyword>
<evidence type="ECO:0000256" key="2">
    <source>
        <dbReference type="ARBA" id="ARBA00022741"/>
    </source>
</evidence>
<dbReference type="Pfam" id="PF00005">
    <property type="entry name" value="ABC_tran"/>
    <property type="match status" value="2"/>
</dbReference>
<keyword evidence="1" id="KW-0677">Repeat</keyword>
<dbReference type="PROSITE" id="PS00211">
    <property type="entry name" value="ABC_TRANSPORTER_1"/>
    <property type="match status" value="2"/>
</dbReference>
<name>A0A1G1Z857_9BACT</name>
<dbReference type="InterPro" id="IPR050611">
    <property type="entry name" value="ABCF"/>
</dbReference>
<dbReference type="NCBIfam" id="NF000355">
    <property type="entry name" value="ribo_prot_ABC_F"/>
    <property type="match status" value="1"/>
</dbReference>
<dbReference type="PANTHER" id="PTHR19211:SF6">
    <property type="entry name" value="BLL7188 PROTEIN"/>
    <property type="match status" value="1"/>
</dbReference>
<evidence type="ECO:0000256" key="4">
    <source>
        <dbReference type="SAM" id="Coils"/>
    </source>
</evidence>
<sequence>MPALKAKNVSFTTDSEVRILSGISIHFGNEKTGLVGRNGIGKTTLLRILLGELQPTSGKVERDALVAYLPQDFHFIMQQTVAEALGVAEKLAALHNLKKKEKDDAPLIIIGTDWGVEERVRKVFKQLHFSLADLSRNVGSLSGGERTKVIFAKLLLTDANFLILDEPTNNLDSISREAVYDFIRSFRGGMLIVSHDRALLNIMERIVELTEKGLILYGGNYETYVTQKNFERAAAKRKLVSAEETFKKIEQQAETVQKRQERRNEYGKKRIPNLGLARIEVGKMKDTSQKTTSHLRQVHRERVSKALGNLEEAQARILPENQIVVNLKPTEVPNGKLVFKFEKVSFGYSGGDTEVLKNLSFNFYGPIRLSVQGANGSGKTTLVKLMLGELQPISGEVTLGVEHCAYLDQSVFLLDREATLLSNIKRFSDVDETIVRKWLGLFLFRQDEVMKKVKDLSGGEKMRAALACVLSGKTPPQLLVLDEPTNNLDLNSIEQIESILLNYKGALVVISHDTEFLKNVGVGEAISL</sequence>
<proteinExistence type="predicted"/>
<accession>A0A1G1Z857</accession>
<dbReference type="Proteomes" id="UP000178808">
    <property type="component" value="Unassembled WGS sequence"/>
</dbReference>
<feature type="domain" description="ABC transporter" evidence="5">
    <location>
        <begin position="339"/>
        <end position="528"/>
    </location>
</feature>
<dbReference type="GO" id="GO:0005524">
    <property type="term" value="F:ATP binding"/>
    <property type="evidence" value="ECO:0007669"/>
    <property type="project" value="UniProtKB-KW"/>
</dbReference>
<evidence type="ECO:0000256" key="3">
    <source>
        <dbReference type="ARBA" id="ARBA00022840"/>
    </source>
</evidence>
<dbReference type="SMART" id="SM00382">
    <property type="entry name" value="AAA"/>
    <property type="match status" value="2"/>
</dbReference>
<dbReference type="InterPro" id="IPR003593">
    <property type="entry name" value="AAA+_ATPase"/>
</dbReference>
<dbReference type="InterPro" id="IPR027417">
    <property type="entry name" value="P-loop_NTPase"/>
</dbReference>
<protein>
    <recommendedName>
        <fullName evidence="5">ABC transporter domain-containing protein</fullName>
    </recommendedName>
</protein>
<feature type="domain" description="ABC transporter" evidence="5">
    <location>
        <begin position="4"/>
        <end position="237"/>
    </location>
</feature>
<dbReference type="Gene3D" id="3.40.50.300">
    <property type="entry name" value="P-loop containing nucleotide triphosphate hydrolases"/>
    <property type="match status" value="2"/>
</dbReference>
<dbReference type="CDD" id="cd03221">
    <property type="entry name" value="ABCF_EF-3"/>
    <property type="match status" value="2"/>
</dbReference>
<dbReference type="SUPFAM" id="SSF52540">
    <property type="entry name" value="P-loop containing nucleoside triphosphate hydrolases"/>
    <property type="match status" value="2"/>
</dbReference>
<gene>
    <name evidence="6" type="ORF">A3I31_01445</name>
</gene>
<evidence type="ECO:0000313" key="7">
    <source>
        <dbReference type="Proteomes" id="UP000178808"/>
    </source>
</evidence>
<comment type="caution">
    <text evidence="6">The sequence shown here is derived from an EMBL/GenBank/DDBJ whole genome shotgun (WGS) entry which is preliminary data.</text>
</comment>
<dbReference type="GO" id="GO:0016887">
    <property type="term" value="F:ATP hydrolysis activity"/>
    <property type="evidence" value="ECO:0007669"/>
    <property type="project" value="InterPro"/>
</dbReference>
<keyword evidence="2" id="KW-0547">Nucleotide-binding</keyword>
<dbReference type="FunFam" id="3.40.50.300:FF:001320">
    <property type="entry name" value="Heme ABC transporter ATP-binding protein"/>
    <property type="match status" value="1"/>
</dbReference>
<dbReference type="EMBL" id="MHIZ01000005">
    <property type="protein sequence ID" value="OGY60833.1"/>
    <property type="molecule type" value="Genomic_DNA"/>
</dbReference>
<evidence type="ECO:0000313" key="6">
    <source>
        <dbReference type="EMBL" id="OGY60833.1"/>
    </source>
</evidence>
<dbReference type="PROSITE" id="PS50893">
    <property type="entry name" value="ABC_TRANSPORTER_2"/>
    <property type="match status" value="2"/>
</dbReference>
<evidence type="ECO:0000259" key="5">
    <source>
        <dbReference type="PROSITE" id="PS50893"/>
    </source>
</evidence>
<dbReference type="InterPro" id="IPR017871">
    <property type="entry name" value="ABC_transporter-like_CS"/>
</dbReference>
<dbReference type="PANTHER" id="PTHR19211">
    <property type="entry name" value="ATP-BINDING TRANSPORT PROTEIN-RELATED"/>
    <property type="match status" value="1"/>
</dbReference>